<dbReference type="Pfam" id="PF03884">
    <property type="entry name" value="YacG"/>
    <property type="match status" value="1"/>
</dbReference>
<accession>A0ABV6INC5</accession>
<comment type="cofactor">
    <cofactor evidence="3">
        <name>Zn(2+)</name>
        <dbReference type="ChEBI" id="CHEBI:29105"/>
    </cofactor>
    <text evidence="3">Binds 1 zinc ion.</text>
</comment>
<dbReference type="Proteomes" id="UP001589789">
    <property type="component" value="Unassembled WGS sequence"/>
</dbReference>
<keyword evidence="2 3" id="KW-0862">Zinc</keyword>
<dbReference type="InterPro" id="IPR013088">
    <property type="entry name" value="Znf_NHR/GATA"/>
</dbReference>
<feature type="binding site" evidence="3">
    <location>
        <position position="9"/>
    </location>
    <ligand>
        <name>Zn(2+)</name>
        <dbReference type="ChEBI" id="CHEBI:29105"/>
    </ligand>
</feature>
<dbReference type="PANTHER" id="PTHR36150">
    <property type="entry name" value="DNA GYRASE INHIBITOR YACG"/>
    <property type="match status" value="1"/>
</dbReference>
<dbReference type="InterPro" id="IPR005584">
    <property type="entry name" value="DNA_gyrase_inhibitor_YacG"/>
</dbReference>
<dbReference type="RefSeq" id="WP_377049215.1">
    <property type="nucleotide sequence ID" value="NZ_JBHLVZ010000002.1"/>
</dbReference>
<protein>
    <recommendedName>
        <fullName evidence="3">DNA gyrase inhibitor YacG</fullName>
    </recommendedName>
</protein>
<proteinExistence type="inferred from homology"/>
<comment type="subunit">
    <text evidence="3">Interacts with GyrB.</text>
</comment>
<dbReference type="PANTHER" id="PTHR36150:SF1">
    <property type="entry name" value="DNA GYRASE INHIBITOR YACG"/>
    <property type="match status" value="1"/>
</dbReference>
<dbReference type="SUPFAM" id="SSF57716">
    <property type="entry name" value="Glucocorticoid receptor-like (DNA-binding domain)"/>
    <property type="match status" value="1"/>
</dbReference>
<dbReference type="EMBL" id="JBHLVZ010000002">
    <property type="protein sequence ID" value="MFC0385095.1"/>
    <property type="molecule type" value="Genomic_DNA"/>
</dbReference>
<dbReference type="Gene3D" id="3.30.50.10">
    <property type="entry name" value="Erythroid Transcription Factor GATA-1, subunit A"/>
    <property type="match status" value="1"/>
</dbReference>
<feature type="binding site" evidence="3">
    <location>
        <position position="12"/>
    </location>
    <ligand>
        <name>Zn(2+)</name>
        <dbReference type="ChEBI" id="CHEBI:29105"/>
    </ligand>
</feature>
<evidence type="ECO:0000256" key="1">
    <source>
        <dbReference type="ARBA" id="ARBA00022723"/>
    </source>
</evidence>
<keyword evidence="5" id="KW-1185">Reference proteome</keyword>
<comment type="caution">
    <text evidence="4">The sequence shown here is derived from an EMBL/GenBank/DDBJ whole genome shotgun (WGS) entry which is preliminary data.</text>
</comment>
<dbReference type="HAMAP" id="MF_00649">
    <property type="entry name" value="DNA_gyrase_inhibitor_YacG"/>
    <property type="match status" value="1"/>
</dbReference>
<comment type="similarity">
    <text evidence="3">Belongs to the DNA gyrase inhibitor YacG family.</text>
</comment>
<evidence type="ECO:0000256" key="3">
    <source>
        <dbReference type="HAMAP-Rule" id="MF_00649"/>
    </source>
</evidence>
<evidence type="ECO:0000313" key="5">
    <source>
        <dbReference type="Proteomes" id="UP001589789"/>
    </source>
</evidence>
<feature type="binding site" evidence="3">
    <location>
        <position position="28"/>
    </location>
    <ligand>
        <name>Zn(2+)</name>
        <dbReference type="ChEBI" id="CHEBI:29105"/>
    </ligand>
</feature>
<sequence length="56" mass="6134">MPTDNTKACPVCGKLARPDARPFCSPRCRAVDLGRWLGETYAVPGKPETAEEQDVE</sequence>
<feature type="binding site" evidence="3">
    <location>
        <position position="24"/>
    </location>
    <ligand>
        <name>Zn(2+)</name>
        <dbReference type="ChEBI" id="CHEBI:29105"/>
    </ligand>
</feature>
<keyword evidence="1 3" id="KW-0479">Metal-binding</keyword>
<organism evidence="4 5">
    <name type="scientific">Muricoccus vinaceus</name>
    <dbReference type="NCBI Taxonomy" id="424704"/>
    <lineage>
        <taxon>Bacteria</taxon>
        <taxon>Pseudomonadati</taxon>
        <taxon>Pseudomonadota</taxon>
        <taxon>Alphaproteobacteria</taxon>
        <taxon>Acetobacterales</taxon>
        <taxon>Roseomonadaceae</taxon>
        <taxon>Muricoccus</taxon>
    </lineage>
</organism>
<gene>
    <name evidence="3 4" type="primary">yacG</name>
    <name evidence="4" type="ORF">ACFFIC_05950</name>
</gene>
<comment type="function">
    <text evidence="3">Inhibits all the catalytic activities of DNA gyrase by preventing its interaction with DNA. Acts by binding directly to the C-terminal domain of GyrB, which probably disrupts DNA binding by the gyrase.</text>
</comment>
<reference evidence="4 5" key="1">
    <citation type="submission" date="2024-09" db="EMBL/GenBank/DDBJ databases">
        <authorList>
            <person name="Sun Q."/>
            <person name="Mori K."/>
        </authorList>
    </citation>
    <scope>NUCLEOTIDE SEQUENCE [LARGE SCALE GENOMIC DNA]</scope>
    <source>
        <strain evidence="4 5">CCM 7468</strain>
    </source>
</reference>
<evidence type="ECO:0000256" key="2">
    <source>
        <dbReference type="ARBA" id="ARBA00022833"/>
    </source>
</evidence>
<name>A0ABV6INC5_9PROT</name>
<evidence type="ECO:0000313" key="4">
    <source>
        <dbReference type="EMBL" id="MFC0385095.1"/>
    </source>
</evidence>